<proteinExistence type="predicted"/>
<dbReference type="InterPro" id="IPR044477">
    <property type="entry name" value="FDH-like"/>
</dbReference>
<dbReference type="InterPro" id="IPR036812">
    <property type="entry name" value="NAD(P)_OxRdtase_dom_sf"/>
</dbReference>
<gene>
    <name evidence="2" type="ORF">Q760_17010</name>
</gene>
<name>A0A0A0B9D6_9CELL</name>
<feature type="domain" description="NADP-dependent oxidoreductase" evidence="1">
    <location>
        <begin position="35"/>
        <end position="337"/>
    </location>
</feature>
<dbReference type="Gene3D" id="3.20.20.100">
    <property type="entry name" value="NADP-dependent oxidoreductase domain"/>
    <property type="match status" value="1"/>
</dbReference>
<evidence type="ECO:0000313" key="3">
    <source>
        <dbReference type="Proteomes" id="UP000029833"/>
    </source>
</evidence>
<evidence type="ECO:0000259" key="1">
    <source>
        <dbReference type="Pfam" id="PF00248"/>
    </source>
</evidence>
<dbReference type="Proteomes" id="UP000029833">
    <property type="component" value="Unassembled WGS sequence"/>
</dbReference>
<protein>
    <submittedName>
        <fullName evidence="2">Aldo/keto reductase</fullName>
    </submittedName>
</protein>
<dbReference type="InterPro" id="IPR020471">
    <property type="entry name" value="AKR"/>
</dbReference>
<dbReference type="PANTHER" id="PTHR42686">
    <property type="entry name" value="GH17980P-RELATED"/>
    <property type="match status" value="1"/>
</dbReference>
<evidence type="ECO:0000313" key="2">
    <source>
        <dbReference type="EMBL" id="KGM01876.1"/>
    </source>
</evidence>
<accession>A0A0A0B9D6</accession>
<organism evidence="2 3">
    <name type="scientific">Cellulomonas cellasea DSM 20118</name>
    <dbReference type="NCBI Taxonomy" id="1408250"/>
    <lineage>
        <taxon>Bacteria</taxon>
        <taxon>Bacillati</taxon>
        <taxon>Actinomycetota</taxon>
        <taxon>Actinomycetes</taxon>
        <taxon>Micrococcales</taxon>
        <taxon>Cellulomonadaceae</taxon>
        <taxon>Cellulomonas</taxon>
    </lineage>
</organism>
<dbReference type="AlphaFoldDB" id="A0A0A0B9D6"/>
<dbReference type="GO" id="GO:0005829">
    <property type="term" value="C:cytosol"/>
    <property type="evidence" value="ECO:0007669"/>
    <property type="project" value="TreeGrafter"/>
</dbReference>
<dbReference type="CDD" id="cd19162">
    <property type="entry name" value="AKR_FDH"/>
    <property type="match status" value="1"/>
</dbReference>
<dbReference type="STRING" id="1408250.Q760_17010"/>
<dbReference type="InterPro" id="IPR023210">
    <property type="entry name" value="NADP_OxRdtase_dom"/>
</dbReference>
<dbReference type="OrthoDB" id="9768851at2"/>
<dbReference type="Pfam" id="PF00248">
    <property type="entry name" value="Aldo_ket_red"/>
    <property type="match status" value="1"/>
</dbReference>
<reference evidence="2 3" key="1">
    <citation type="submission" date="2013-10" db="EMBL/GenBank/DDBJ databases">
        <authorList>
            <person name="Wang G."/>
            <person name="Zhuang W."/>
        </authorList>
    </citation>
    <scope>NUCLEOTIDE SEQUENCE [LARGE SCALE GENOMIC DNA]</scope>
    <source>
        <strain evidence="2 3">DSM 20118</strain>
    </source>
</reference>
<comment type="caution">
    <text evidence="2">The sequence shown here is derived from an EMBL/GenBank/DDBJ whole genome shotgun (WGS) entry which is preliminary data.</text>
</comment>
<dbReference type="EMBL" id="AXNT01000078">
    <property type="protein sequence ID" value="KGM01876.1"/>
    <property type="molecule type" value="Genomic_DNA"/>
</dbReference>
<dbReference type="PANTHER" id="PTHR42686:SF1">
    <property type="entry name" value="GH17980P-RELATED"/>
    <property type="match status" value="1"/>
</dbReference>
<dbReference type="RefSeq" id="WP_084142731.1">
    <property type="nucleotide sequence ID" value="NZ_AXNT01000078.1"/>
</dbReference>
<dbReference type="SUPFAM" id="SSF51430">
    <property type="entry name" value="NAD(P)-linked oxidoreductase"/>
    <property type="match status" value="1"/>
</dbReference>
<dbReference type="GO" id="GO:0016491">
    <property type="term" value="F:oxidoreductase activity"/>
    <property type="evidence" value="ECO:0007669"/>
    <property type="project" value="InterPro"/>
</dbReference>
<sequence length="348" mass="36693">MAATGAGAHDGQSGGGREALVRHVVPRTGTVVTGLGLGTAQLGNLGRVTTDEEAHGAVARAWERGIRYLDTAPSYGLGLSERRLGALLAAYPREECTVSTKVGRRLVPSRERAHLRDDEGFDVPADTRRAWDLTRDGIRRSIEESLERTGLDRIDVAYLHDPDDLGDEAVATALPALVELRDEGVLGAVGAGMNQSAMLARFVRETDIDVVMLAGRYTLLEQGALADLLPLAVERSVAVVAAAPYNSGILARPRPAPGAHHNYAPAAAALIERAHAIADVCERHGVTLPDAALAFPAAHPAVVSVVVGARTAGQVDDAVDRFRTHVPADVWSELREAGLLDPSAPTPA</sequence>
<keyword evidence="3" id="KW-1185">Reference proteome</keyword>